<name>A0A6A8LWD6_9LACO</name>
<evidence type="ECO:0000313" key="2">
    <source>
        <dbReference type="Proteomes" id="UP000437575"/>
    </source>
</evidence>
<proteinExistence type="predicted"/>
<feature type="non-terminal residue" evidence="1">
    <location>
        <position position="49"/>
    </location>
</feature>
<evidence type="ECO:0000313" key="1">
    <source>
        <dbReference type="EMBL" id="MSE06510.1"/>
    </source>
</evidence>
<organism evidence="1 2">
    <name type="scientific">Ligilactobacillus salivarius</name>
    <dbReference type="NCBI Taxonomy" id="1624"/>
    <lineage>
        <taxon>Bacteria</taxon>
        <taxon>Bacillati</taxon>
        <taxon>Bacillota</taxon>
        <taxon>Bacilli</taxon>
        <taxon>Lactobacillales</taxon>
        <taxon>Lactobacillaceae</taxon>
        <taxon>Ligilactobacillus</taxon>
    </lineage>
</organism>
<reference evidence="1 2" key="1">
    <citation type="submission" date="2019-11" db="EMBL/GenBank/DDBJ databases">
        <title>Draft Genome Sequence of Plant Growth-Promoting Rhizosphere-Associated Bacteria.</title>
        <authorList>
            <person name="Vasilyev I.Y."/>
            <person name="Radchenko V."/>
            <person name="Ilnitskaya E.V."/>
        </authorList>
    </citation>
    <scope>NUCLEOTIDE SEQUENCE [LARGE SCALE GENOMIC DNA]</scope>
    <source>
        <strain evidence="1 2">VRA_1sq_f</strain>
    </source>
</reference>
<dbReference type="AlphaFoldDB" id="A0A6A8LWD6"/>
<protein>
    <submittedName>
        <fullName evidence="1">Uncharacterized protein</fullName>
    </submittedName>
</protein>
<comment type="caution">
    <text evidence="1">The sequence shown here is derived from an EMBL/GenBank/DDBJ whole genome shotgun (WGS) entry which is preliminary data.</text>
</comment>
<sequence>MIDNYPIKRELRLKKLEKEIEEMKFEREFLMNYPTVSDIFNMYIVNTTV</sequence>
<dbReference type="Proteomes" id="UP000437575">
    <property type="component" value="Unassembled WGS sequence"/>
</dbReference>
<gene>
    <name evidence="1" type="ORF">GKC34_12335</name>
</gene>
<accession>A0A6A8LWD6</accession>
<dbReference type="EMBL" id="WKKZ01001002">
    <property type="protein sequence ID" value="MSE06510.1"/>
    <property type="molecule type" value="Genomic_DNA"/>
</dbReference>